<proteinExistence type="predicted"/>
<dbReference type="EMBL" id="HACM01003580">
    <property type="protein sequence ID" value="CRZ04022.1"/>
    <property type="molecule type" value="Transcribed_RNA"/>
</dbReference>
<organism evidence="1">
    <name type="scientific">Spongospora subterranea</name>
    <dbReference type="NCBI Taxonomy" id="70186"/>
    <lineage>
        <taxon>Eukaryota</taxon>
        <taxon>Sar</taxon>
        <taxon>Rhizaria</taxon>
        <taxon>Endomyxa</taxon>
        <taxon>Phytomyxea</taxon>
        <taxon>Plasmodiophorida</taxon>
        <taxon>Plasmodiophoridae</taxon>
        <taxon>Spongospora</taxon>
    </lineage>
</organism>
<dbReference type="AlphaFoldDB" id="A0A0H5QQW7"/>
<evidence type="ECO:0000313" key="1">
    <source>
        <dbReference type="EMBL" id="CRZ04022.1"/>
    </source>
</evidence>
<name>A0A0H5QQW7_9EUKA</name>
<feature type="non-terminal residue" evidence="1">
    <location>
        <position position="119"/>
    </location>
</feature>
<protein>
    <submittedName>
        <fullName evidence="1">Uncharacterized protein</fullName>
    </submittedName>
</protein>
<reference evidence="1" key="1">
    <citation type="submission" date="2015-04" db="EMBL/GenBank/DDBJ databases">
        <title>The genome sequence of the plant pathogenic Rhizarian Plasmodiophora brassicae reveals insights in its biotrophic life cycle and the origin of chitin synthesis.</title>
        <authorList>
            <person name="Schwelm A."/>
            <person name="Fogelqvist J."/>
            <person name="Knaust A."/>
            <person name="Julke S."/>
            <person name="Lilja T."/>
            <person name="Dhandapani V."/>
            <person name="Bonilla-Rosso G."/>
            <person name="Karlsson M."/>
            <person name="Shevchenko A."/>
            <person name="Choi S.R."/>
            <person name="Kim H.G."/>
            <person name="Park J.Y."/>
            <person name="Lim Y.P."/>
            <person name="Ludwig-Muller J."/>
            <person name="Dixelius C."/>
        </authorList>
    </citation>
    <scope>NUCLEOTIDE SEQUENCE</scope>
    <source>
        <tissue evidence="1">Potato root galls</tissue>
    </source>
</reference>
<sequence>QLSHSYISDISAVREFKTGLQKYLKDPPAPYISKWISVMCRGISKAIDTVNQQVHLSEAYPDLFETPNHLDKSEHHLQRLFTMFAEGAAAASGLTYSDKAELIHENFMSENMLRYVALS</sequence>
<accession>A0A0H5QQW7</accession>
<feature type="non-terminal residue" evidence="1">
    <location>
        <position position="1"/>
    </location>
</feature>